<dbReference type="Proteomes" id="UP000332933">
    <property type="component" value="Unassembled WGS sequence"/>
</dbReference>
<name>A0A485KWM0_9STRA</name>
<dbReference type="InterPro" id="IPR036910">
    <property type="entry name" value="HMG_box_dom_sf"/>
</dbReference>
<feature type="region of interest" description="Disordered" evidence="1">
    <location>
        <begin position="152"/>
        <end position="272"/>
    </location>
</feature>
<evidence type="ECO:0000313" key="2">
    <source>
        <dbReference type="EMBL" id="KAF0696603.1"/>
    </source>
</evidence>
<feature type="compositionally biased region" description="Low complexity" evidence="1">
    <location>
        <begin position="254"/>
        <end position="272"/>
    </location>
</feature>
<feature type="compositionally biased region" description="Low complexity" evidence="1">
    <location>
        <begin position="231"/>
        <end position="246"/>
    </location>
</feature>
<proteinExistence type="predicted"/>
<evidence type="ECO:0000313" key="3">
    <source>
        <dbReference type="EMBL" id="VFT89523.1"/>
    </source>
</evidence>
<organism evidence="3 4">
    <name type="scientific">Aphanomyces stellatus</name>
    <dbReference type="NCBI Taxonomy" id="120398"/>
    <lineage>
        <taxon>Eukaryota</taxon>
        <taxon>Sar</taxon>
        <taxon>Stramenopiles</taxon>
        <taxon>Oomycota</taxon>
        <taxon>Saprolegniomycetes</taxon>
        <taxon>Saprolegniales</taxon>
        <taxon>Verrucalvaceae</taxon>
        <taxon>Aphanomyces</taxon>
    </lineage>
</organism>
<dbReference type="AlphaFoldDB" id="A0A485KWM0"/>
<dbReference type="SUPFAM" id="SSF47095">
    <property type="entry name" value="HMG-box"/>
    <property type="match status" value="1"/>
</dbReference>
<protein>
    <submittedName>
        <fullName evidence="3">Aste57867_12673 protein</fullName>
    </submittedName>
</protein>
<feature type="compositionally biased region" description="Basic residues" evidence="1">
    <location>
        <begin position="220"/>
        <end position="230"/>
    </location>
</feature>
<keyword evidence="4" id="KW-1185">Reference proteome</keyword>
<feature type="compositionally biased region" description="Basic residues" evidence="1">
    <location>
        <begin position="197"/>
        <end position="207"/>
    </location>
</feature>
<reference evidence="2" key="2">
    <citation type="submission" date="2019-06" db="EMBL/GenBank/DDBJ databases">
        <title>Genomics analysis of Aphanomyces spp. identifies a new class of oomycete effector associated with host adaptation.</title>
        <authorList>
            <person name="Gaulin E."/>
        </authorList>
    </citation>
    <scope>NUCLEOTIDE SEQUENCE</scope>
    <source>
        <strain evidence="2">CBS 578.67</strain>
    </source>
</reference>
<dbReference type="OrthoDB" id="79484at2759"/>
<evidence type="ECO:0000313" key="4">
    <source>
        <dbReference type="Proteomes" id="UP000332933"/>
    </source>
</evidence>
<gene>
    <name evidence="3" type="primary">Aste57867_12673</name>
    <name evidence="2" type="ORF">As57867_012626</name>
    <name evidence="3" type="ORF">ASTE57867_12673</name>
</gene>
<sequence>MSTPDEADQAYADLHDRFVYLQQQTQRLGAAYTLATQELESLHEDNTILKDKLLQIRVRRRNLAAQAEASMSSNMTAKALFCRRNRRVLRKQFPLVSREQLSSFVEDEWESLSRDSLEKWQRDFKSYIPKPVGPVVPLFKWTDMIALVSQKPVKAPKEERPPPPPPSTEITPVKKAAPKSRKKPAASATPTDDAKPKPKRATPKKKAATTEAAAPTEKKTPKKSPAKKKGAAAATAAAAAAAAKNAKATKRSARAAATAAWPQATKTTATTT</sequence>
<dbReference type="EMBL" id="CAADRA010005405">
    <property type="protein sequence ID" value="VFT89523.1"/>
    <property type="molecule type" value="Genomic_DNA"/>
</dbReference>
<evidence type="ECO:0000256" key="1">
    <source>
        <dbReference type="SAM" id="MobiDB-lite"/>
    </source>
</evidence>
<accession>A0A485KWM0</accession>
<reference evidence="3 4" key="1">
    <citation type="submission" date="2019-03" db="EMBL/GenBank/DDBJ databases">
        <authorList>
            <person name="Gaulin E."/>
            <person name="Dumas B."/>
        </authorList>
    </citation>
    <scope>NUCLEOTIDE SEQUENCE [LARGE SCALE GENOMIC DNA]</scope>
    <source>
        <strain evidence="3">CBS 568.67</strain>
    </source>
</reference>
<dbReference type="EMBL" id="VJMH01005384">
    <property type="protein sequence ID" value="KAF0696603.1"/>
    <property type="molecule type" value="Genomic_DNA"/>
</dbReference>